<dbReference type="SUPFAM" id="SSF56801">
    <property type="entry name" value="Acetyl-CoA synthetase-like"/>
    <property type="match status" value="1"/>
</dbReference>
<name>A0A2N4UK77_9BURK</name>
<proteinExistence type="inferred from homology"/>
<dbReference type="EMBL" id="PDNV01000002">
    <property type="protein sequence ID" value="PLC55426.1"/>
    <property type="molecule type" value="Genomic_DNA"/>
</dbReference>
<keyword evidence="6" id="KW-0547">Nucleotide-binding</keyword>
<keyword evidence="18" id="KW-1185">Reference proteome</keyword>
<evidence type="ECO:0000259" key="15">
    <source>
        <dbReference type="Pfam" id="PF00501"/>
    </source>
</evidence>
<evidence type="ECO:0000256" key="6">
    <source>
        <dbReference type="ARBA" id="ARBA00022741"/>
    </source>
</evidence>
<gene>
    <name evidence="17" type="ORF">CR155_04320</name>
</gene>
<protein>
    <recommendedName>
        <fullName evidence="13">Long-chain-fatty-acid--CoA ligase</fullName>
        <ecNumber evidence="12">6.2.1.3</ecNumber>
    </recommendedName>
    <alternativeName>
        <fullName evidence="14">Long-chain acyl-CoA synthetase</fullName>
    </alternativeName>
</protein>
<dbReference type="InterPro" id="IPR045851">
    <property type="entry name" value="AMP-bd_C_sf"/>
</dbReference>
<evidence type="ECO:0000256" key="9">
    <source>
        <dbReference type="ARBA" id="ARBA00022842"/>
    </source>
</evidence>
<keyword evidence="9" id="KW-0460">Magnesium</keyword>
<evidence type="ECO:0000256" key="14">
    <source>
        <dbReference type="ARBA" id="ARBA00042773"/>
    </source>
</evidence>
<evidence type="ECO:0000256" key="2">
    <source>
        <dbReference type="ARBA" id="ARBA00004170"/>
    </source>
</evidence>
<evidence type="ECO:0000256" key="4">
    <source>
        <dbReference type="ARBA" id="ARBA00006432"/>
    </source>
</evidence>
<evidence type="ECO:0000256" key="5">
    <source>
        <dbReference type="ARBA" id="ARBA00022598"/>
    </source>
</evidence>
<comment type="cofactor">
    <cofactor evidence="1">
        <name>Mg(2+)</name>
        <dbReference type="ChEBI" id="CHEBI:18420"/>
    </cofactor>
</comment>
<evidence type="ECO:0000256" key="1">
    <source>
        <dbReference type="ARBA" id="ARBA00001946"/>
    </source>
</evidence>
<dbReference type="EC" id="6.2.1.3" evidence="12"/>
<comment type="pathway">
    <text evidence="3">Lipid metabolism; fatty acid beta-oxidation.</text>
</comment>
<evidence type="ECO:0000256" key="13">
    <source>
        <dbReference type="ARBA" id="ARBA00039545"/>
    </source>
</evidence>
<evidence type="ECO:0000259" key="16">
    <source>
        <dbReference type="Pfam" id="PF13193"/>
    </source>
</evidence>
<reference evidence="17 18" key="1">
    <citation type="submission" date="2017-10" db="EMBL/GenBank/DDBJ databases">
        <title>Two draft genome sequences of Pusillimonas sp. strains isolated from a nitrate- and radionuclide-contaminated groundwater in Russia.</title>
        <authorList>
            <person name="Grouzdev D.S."/>
            <person name="Tourova T.P."/>
            <person name="Goeva M.A."/>
            <person name="Babich T.L."/>
            <person name="Sokolova D.S."/>
            <person name="Abdullin R."/>
            <person name="Poltaraus A.B."/>
            <person name="Toshchakov S.V."/>
            <person name="Nazina T.N."/>
        </authorList>
    </citation>
    <scope>NUCLEOTIDE SEQUENCE [LARGE SCALE GENOMIC DNA]</scope>
    <source>
        <strain evidence="17 18">JR1/69-2-13</strain>
    </source>
</reference>
<evidence type="ECO:0000256" key="7">
    <source>
        <dbReference type="ARBA" id="ARBA00022832"/>
    </source>
</evidence>
<dbReference type="GO" id="GO:0004467">
    <property type="term" value="F:long-chain fatty acid-CoA ligase activity"/>
    <property type="evidence" value="ECO:0007669"/>
    <property type="project" value="UniProtKB-EC"/>
</dbReference>
<keyword evidence="10" id="KW-0443">Lipid metabolism</keyword>
<dbReference type="Gene3D" id="3.30.300.30">
    <property type="match status" value="1"/>
</dbReference>
<dbReference type="Pfam" id="PF13193">
    <property type="entry name" value="AMP-binding_C"/>
    <property type="match status" value="1"/>
</dbReference>
<evidence type="ECO:0000313" key="17">
    <source>
        <dbReference type="EMBL" id="PLC55426.1"/>
    </source>
</evidence>
<organism evidence="17 18">
    <name type="scientific">Pollutimonas nitritireducens</name>
    <dbReference type="NCBI Taxonomy" id="2045209"/>
    <lineage>
        <taxon>Bacteria</taxon>
        <taxon>Pseudomonadati</taxon>
        <taxon>Pseudomonadota</taxon>
        <taxon>Betaproteobacteria</taxon>
        <taxon>Burkholderiales</taxon>
        <taxon>Alcaligenaceae</taxon>
        <taxon>Pollutimonas</taxon>
    </lineage>
</organism>
<dbReference type="Pfam" id="PF00501">
    <property type="entry name" value="AMP-binding"/>
    <property type="match status" value="1"/>
</dbReference>
<dbReference type="InterPro" id="IPR025110">
    <property type="entry name" value="AMP-bd_C"/>
</dbReference>
<dbReference type="GO" id="GO:0005524">
    <property type="term" value="F:ATP binding"/>
    <property type="evidence" value="ECO:0007669"/>
    <property type="project" value="UniProtKB-KW"/>
</dbReference>
<dbReference type="InterPro" id="IPR000873">
    <property type="entry name" value="AMP-dep_synth/lig_dom"/>
</dbReference>
<comment type="subcellular location">
    <subcellularLocation>
        <location evidence="2">Membrane</location>
        <topology evidence="2">Peripheral membrane protein</topology>
    </subcellularLocation>
</comment>
<comment type="similarity">
    <text evidence="4">Belongs to the ATP-dependent AMP-binding enzyme family.</text>
</comment>
<keyword evidence="7" id="KW-0276">Fatty acid metabolism</keyword>
<evidence type="ECO:0000256" key="11">
    <source>
        <dbReference type="ARBA" id="ARBA00023136"/>
    </source>
</evidence>
<evidence type="ECO:0000256" key="10">
    <source>
        <dbReference type="ARBA" id="ARBA00023098"/>
    </source>
</evidence>
<dbReference type="Proteomes" id="UP000234328">
    <property type="component" value="Unassembled WGS sequence"/>
</dbReference>
<dbReference type="OrthoDB" id="9766486at2"/>
<evidence type="ECO:0000256" key="8">
    <source>
        <dbReference type="ARBA" id="ARBA00022840"/>
    </source>
</evidence>
<evidence type="ECO:0000313" key="18">
    <source>
        <dbReference type="Proteomes" id="UP000234328"/>
    </source>
</evidence>
<dbReference type="PANTHER" id="PTHR43767:SF8">
    <property type="entry name" value="LONG-CHAIN-FATTY-ACID--COA LIGASE"/>
    <property type="match status" value="1"/>
</dbReference>
<dbReference type="FunFam" id="3.30.300.30:FF:000006">
    <property type="entry name" value="Long-chain-fatty-acid--CoA ligase FadD"/>
    <property type="match status" value="1"/>
</dbReference>
<keyword evidence="11" id="KW-0472">Membrane</keyword>
<dbReference type="InterPro" id="IPR042099">
    <property type="entry name" value="ANL_N_sf"/>
</dbReference>
<sequence length="563" mass="61356">MDMAPKQQLPENPMAEIDVDAYASLVDMLDQACRKHGSRRALTLMGSGISYRELDRQAGAIAAWLQQQGLPRGSRIALMMPNVMPYMVTLIGVLRAGMVVVNINPLYTERELEYQLRDSGARAIFILENFASTLAAVPVDVRPACVVKVMAGDMLGWKGKAINFSLRRIKKIIPTGILPAAHRFDRIVSQGSRQHFDKPEIGMDDVALLQYTGGTTGVPKGAMLTHRNLVANVLQVEAVAQPALGELAGQPLTILSALPLYHIFALTLCGLFAVHAGMCSVLIANPRDLSSILRAWRRDPINIFPGVNTLFNSLANSEGYAALDFSGLRLCLGGGAAVLRPVADRWQVLTGVPLIEGYGLSETSPVVSANPTNAAEFSGDIGFPVPSTEVMLLDLQEREVARGEPGELAVRGPQVTPGYWQRPDETRQAFSSLGFFKTGDIATMSPEGRLRIIDRKKDMILVSGFNVYPAEVEEVVSEHPGVLECAAIGVPDDRTGEAVKIFVVRKDPGLDDRALTAWCKERLAAYKRPRLFEYRNELPKSNVGKILRRTLRDEAMAGSESAA</sequence>
<dbReference type="PANTHER" id="PTHR43767">
    <property type="entry name" value="LONG-CHAIN-FATTY-ACID--COA LIGASE"/>
    <property type="match status" value="1"/>
</dbReference>
<keyword evidence="8" id="KW-0067">ATP-binding</keyword>
<keyword evidence="5 17" id="KW-0436">Ligase</keyword>
<dbReference type="InterPro" id="IPR020845">
    <property type="entry name" value="AMP-binding_CS"/>
</dbReference>
<comment type="caution">
    <text evidence="17">The sequence shown here is derived from an EMBL/GenBank/DDBJ whole genome shotgun (WGS) entry which is preliminary data.</text>
</comment>
<dbReference type="FunFam" id="3.40.50.12780:FF:000003">
    <property type="entry name" value="Long-chain-fatty-acid--CoA ligase FadD"/>
    <property type="match status" value="1"/>
</dbReference>
<accession>A0A2N4UK77</accession>
<evidence type="ECO:0000256" key="12">
    <source>
        <dbReference type="ARBA" id="ARBA00026121"/>
    </source>
</evidence>
<feature type="domain" description="AMP-binding enzyme C-terminal" evidence="16">
    <location>
        <begin position="471"/>
        <end position="545"/>
    </location>
</feature>
<feature type="domain" description="AMP-dependent synthetase/ligase" evidence="15">
    <location>
        <begin position="30"/>
        <end position="420"/>
    </location>
</feature>
<dbReference type="CDD" id="cd05936">
    <property type="entry name" value="FC-FACS_FadD_like"/>
    <property type="match status" value="1"/>
</dbReference>
<dbReference type="InterPro" id="IPR050237">
    <property type="entry name" value="ATP-dep_AMP-bd_enzyme"/>
</dbReference>
<evidence type="ECO:0000256" key="3">
    <source>
        <dbReference type="ARBA" id="ARBA00005005"/>
    </source>
</evidence>
<dbReference type="Gene3D" id="3.40.50.12780">
    <property type="entry name" value="N-terminal domain of ligase-like"/>
    <property type="match status" value="1"/>
</dbReference>
<dbReference type="GO" id="GO:0016020">
    <property type="term" value="C:membrane"/>
    <property type="evidence" value="ECO:0007669"/>
    <property type="project" value="UniProtKB-SubCell"/>
</dbReference>
<dbReference type="PROSITE" id="PS00455">
    <property type="entry name" value="AMP_BINDING"/>
    <property type="match status" value="1"/>
</dbReference>
<dbReference type="AlphaFoldDB" id="A0A2N4UK77"/>